<dbReference type="EMBL" id="QGTT01000005">
    <property type="protein sequence ID" value="PWW13772.1"/>
    <property type="molecule type" value="Genomic_DNA"/>
</dbReference>
<dbReference type="Proteomes" id="UP000246964">
    <property type="component" value="Unassembled WGS sequence"/>
</dbReference>
<keyword evidence="5 7" id="KW-0975">Bacterial flagellum</keyword>
<dbReference type="PANTHER" id="PTHR38766:SF1">
    <property type="entry name" value="FLAGELLAR PROTEIN FLIO"/>
    <property type="match status" value="1"/>
</dbReference>
<dbReference type="AlphaFoldDB" id="A0A317QC54"/>
<evidence type="ECO:0000256" key="2">
    <source>
        <dbReference type="ARBA" id="ARBA00022692"/>
    </source>
</evidence>
<dbReference type="Pfam" id="PF04347">
    <property type="entry name" value="FliO"/>
    <property type="match status" value="1"/>
</dbReference>
<keyword evidence="3 7" id="KW-1133">Transmembrane helix</keyword>
<dbReference type="GO" id="GO:0009425">
    <property type="term" value="C:bacterial-type flagellum basal body"/>
    <property type="evidence" value="ECO:0007669"/>
    <property type="project" value="UniProtKB-SubCell"/>
</dbReference>
<evidence type="ECO:0000256" key="3">
    <source>
        <dbReference type="ARBA" id="ARBA00022989"/>
    </source>
</evidence>
<comment type="caution">
    <text evidence="8">The sequence shown here is derived from an EMBL/GenBank/DDBJ whole genome shotgun (WGS) entry which is preliminary data.</text>
</comment>
<gene>
    <name evidence="8" type="ORF">DET45_105118</name>
</gene>
<keyword evidence="1 7" id="KW-1003">Cell membrane</keyword>
<name>A0A317QC54_9GAMM</name>
<evidence type="ECO:0000256" key="4">
    <source>
        <dbReference type="ARBA" id="ARBA00023136"/>
    </source>
</evidence>
<protein>
    <recommendedName>
        <fullName evidence="7">Flagellar protein</fullName>
    </recommendedName>
</protein>
<dbReference type="GO" id="GO:0044781">
    <property type="term" value="P:bacterial-type flagellum organization"/>
    <property type="evidence" value="ECO:0007669"/>
    <property type="project" value="UniProtKB-UniRule"/>
</dbReference>
<dbReference type="InterPro" id="IPR052205">
    <property type="entry name" value="FliO/MopB"/>
</dbReference>
<dbReference type="GO" id="GO:0005886">
    <property type="term" value="C:plasma membrane"/>
    <property type="evidence" value="ECO:0007669"/>
    <property type="project" value="UniProtKB-SubCell"/>
</dbReference>
<evidence type="ECO:0000256" key="7">
    <source>
        <dbReference type="RuleBase" id="RU362064"/>
    </source>
</evidence>
<dbReference type="PANTHER" id="PTHR38766">
    <property type="entry name" value="FLAGELLAR PROTEIN FLIO"/>
    <property type="match status" value="1"/>
</dbReference>
<dbReference type="OrthoDB" id="6897726at2"/>
<dbReference type="NCBIfam" id="TIGR03500">
    <property type="entry name" value="FliO_TIGR"/>
    <property type="match status" value="1"/>
</dbReference>
<dbReference type="InterPro" id="IPR022781">
    <property type="entry name" value="Flagellar_biosynth_FliO"/>
</dbReference>
<comment type="similarity">
    <text evidence="6 7">Belongs to the FliO/MopB family.</text>
</comment>
<keyword evidence="8" id="KW-0969">Cilium</keyword>
<reference evidence="8 9" key="1">
    <citation type="submission" date="2018-05" db="EMBL/GenBank/DDBJ databases">
        <title>Freshwater and sediment microbial communities from various areas in North America, analyzing microbe dynamics in response to fracking.</title>
        <authorList>
            <person name="Lamendella R."/>
        </authorList>
    </citation>
    <scope>NUCLEOTIDE SEQUENCE [LARGE SCALE GENOMIC DNA]</scope>
    <source>
        <strain evidence="8 9">125B1</strain>
    </source>
</reference>
<keyword evidence="4 7" id="KW-0472">Membrane</keyword>
<organism evidence="8 9">
    <name type="scientific">Pseudidiomarina maritima</name>
    <dbReference type="NCBI Taxonomy" id="519453"/>
    <lineage>
        <taxon>Bacteria</taxon>
        <taxon>Pseudomonadati</taxon>
        <taxon>Pseudomonadota</taxon>
        <taxon>Gammaproteobacteria</taxon>
        <taxon>Alteromonadales</taxon>
        <taxon>Idiomarinaceae</taxon>
        <taxon>Pseudidiomarina</taxon>
    </lineage>
</organism>
<dbReference type="RefSeq" id="WP_110075751.1">
    <property type="nucleotide sequence ID" value="NZ_QGTT01000005.1"/>
</dbReference>
<keyword evidence="8" id="KW-0966">Cell projection</keyword>
<proteinExistence type="inferred from homology"/>
<feature type="transmembrane region" description="Helical" evidence="7">
    <location>
        <begin position="12"/>
        <end position="37"/>
    </location>
</feature>
<keyword evidence="2 7" id="KW-0812">Transmembrane</keyword>
<comment type="subcellular location">
    <subcellularLocation>
        <location evidence="7">Cell membrane</location>
    </subcellularLocation>
    <subcellularLocation>
        <location evidence="7">Bacterial flagellum basal body</location>
    </subcellularLocation>
</comment>
<evidence type="ECO:0000256" key="5">
    <source>
        <dbReference type="ARBA" id="ARBA00023143"/>
    </source>
</evidence>
<evidence type="ECO:0000313" key="8">
    <source>
        <dbReference type="EMBL" id="PWW13772.1"/>
    </source>
</evidence>
<keyword evidence="9" id="KW-1185">Reference proteome</keyword>
<keyword evidence="8" id="KW-0282">Flagellum</keyword>
<evidence type="ECO:0000256" key="1">
    <source>
        <dbReference type="ARBA" id="ARBA00022475"/>
    </source>
</evidence>
<accession>A0A317QC54</accession>
<evidence type="ECO:0000313" key="9">
    <source>
        <dbReference type="Proteomes" id="UP000246964"/>
    </source>
</evidence>
<evidence type="ECO:0000256" key="6">
    <source>
        <dbReference type="ARBA" id="ARBA00037937"/>
    </source>
</evidence>
<sequence length="122" mass="12969">MQSTDAPELATGMALLGQVTLILLFIIAVILVCAWVFRKLSGKSVGQPGLMQVVGSLAIGQRERVVIVAVKDTWLVLGVTNNGINKLHEMPAQALPASQLSSFAARFQAANSRVANPTKDND</sequence>